<comment type="caution">
    <text evidence="1">The sequence shown here is derived from an EMBL/GenBank/DDBJ whole genome shotgun (WGS) entry which is preliminary data.</text>
</comment>
<dbReference type="EMBL" id="QZJW01000057">
    <property type="protein sequence ID" value="RJO59914.1"/>
    <property type="molecule type" value="Genomic_DNA"/>
</dbReference>
<reference evidence="1 2" key="1">
    <citation type="journal article" date="2017" name="ISME J.">
        <title>Energy and carbon metabolisms in a deep terrestrial subsurface fluid microbial community.</title>
        <authorList>
            <person name="Momper L."/>
            <person name="Jungbluth S.P."/>
            <person name="Lee M.D."/>
            <person name="Amend J.P."/>
        </authorList>
    </citation>
    <scope>NUCLEOTIDE SEQUENCE [LARGE SCALE GENOMIC DNA]</scope>
    <source>
        <strain evidence="1">SURF_29</strain>
    </source>
</reference>
<dbReference type="Proteomes" id="UP000285655">
    <property type="component" value="Unassembled WGS sequence"/>
</dbReference>
<protein>
    <submittedName>
        <fullName evidence="1">Uncharacterized protein</fullName>
    </submittedName>
</protein>
<sequence>MNAYFILKIVMDFIEKVIHHLSPSQLRALFLLSKSPKGLISSSDSSKSIGKEGKALGGVFSSLVRHKINGETIVIPWGRSESGRGLNWKLNTKIISQERLKKVVSEMINYG</sequence>
<name>A0A419D9Y8_9BACT</name>
<evidence type="ECO:0000313" key="2">
    <source>
        <dbReference type="Proteomes" id="UP000285655"/>
    </source>
</evidence>
<accession>A0A419D9Y8</accession>
<proteinExistence type="predicted"/>
<organism evidence="1 2">
    <name type="scientific">candidate division WS5 bacterium</name>
    <dbReference type="NCBI Taxonomy" id="2093353"/>
    <lineage>
        <taxon>Bacteria</taxon>
        <taxon>candidate division WS5</taxon>
    </lineage>
</organism>
<evidence type="ECO:0000313" key="1">
    <source>
        <dbReference type="EMBL" id="RJO59914.1"/>
    </source>
</evidence>
<dbReference type="AlphaFoldDB" id="A0A419D9Y8"/>
<gene>
    <name evidence="1" type="ORF">C4544_07320</name>
</gene>